<accession>K0TPJ4</accession>
<dbReference type="EMBL" id="AGNL01003587">
    <property type="protein sequence ID" value="EJK74522.1"/>
    <property type="molecule type" value="Genomic_DNA"/>
</dbReference>
<proteinExistence type="predicted"/>
<dbReference type="OMA" id="RTWNISE"/>
<protein>
    <recommendedName>
        <fullName evidence="1">ApaG domain-containing protein</fullName>
    </recommendedName>
</protein>
<organism evidence="2 3">
    <name type="scientific">Thalassiosira oceanica</name>
    <name type="common">Marine diatom</name>
    <dbReference type="NCBI Taxonomy" id="159749"/>
    <lineage>
        <taxon>Eukaryota</taxon>
        <taxon>Sar</taxon>
        <taxon>Stramenopiles</taxon>
        <taxon>Ochrophyta</taxon>
        <taxon>Bacillariophyta</taxon>
        <taxon>Coscinodiscophyceae</taxon>
        <taxon>Thalassiosirophycidae</taxon>
        <taxon>Thalassiosirales</taxon>
        <taxon>Thalassiosiraceae</taxon>
        <taxon>Thalassiosira</taxon>
    </lineage>
</organism>
<dbReference type="PANTHER" id="PTHR14289">
    <property type="entry name" value="F-BOX ONLY PROTEIN 3"/>
    <property type="match status" value="1"/>
</dbReference>
<dbReference type="PROSITE" id="PS51087">
    <property type="entry name" value="APAG"/>
    <property type="match status" value="1"/>
</dbReference>
<dbReference type="GO" id="GO:0042645">
    <property type="term" value="C:mitochondrial nucleoid"/>
    <property type="evidence" value="ECO:0007669"/>
    <property type="project" value="TreeGrafter"/>
</dbReference>
<dbReference type="InterPro" id="IPR036767">
    <property type="entry name" value="ApaG_sf"/>
</dbReference>
<dbReference type="OrthoDB" id="48536at2759"/>
<dbReference type="eggNOG" id="ENOG502RW9X">
    <property type="taxonomic scope" value="Eukaryota"/>
</dbReference>
<evidence type="ECO:0000313" key="3">
    <source>
        <dbReference type="Proteomes" id="UP000266841"/>
    </source>
</evidence>
<dbReference type="SUPFAM" id="SSF110069">
    <property type="entry name" value="ApaG-like"/>
    <property type="match status" value="1"/>
</dbReference>
<sequence length="459" mass="50502">MAVISTIARVAAAAVISPHTLPRSGARQRCFSVAVRSSEQPFGEIDADAKKMNDRLSRRLFKTLLRGARGIQESSSQILLQPLFDQRKYGYAKIVNASRGQIESDVSSIGNPAARRMERLELGRALEVLKFLHISLGGAHSDDLEDYYLGSSTSGDEDLHYSDGDPVIGAAAGRHAEGHYTQFIDDDPERGEYDDEGCSDEDQSQIDESLLVSSSDIQNAIRIAFRAPLVSDSSAEEETLPLSEIISTRHGDAISAFSLLNEQLNLWGGKSSVTADLERGVRVVCTSACMSTSGKTSGKNNRYAYRIRVENIRDLVNNETRTEEEDSSFQLLGRTWKIFDYGSKKLDPLQLLLAKDGTATEEDDDAAADAVKLRDIVVDPKGGAVGHFPVIRPGEVFEYMSGCEVRDEGGMEGSFYMAVVDSETDSVIDQDEVEALHWKDDDPRRFKAEVNRFGLKVDT</sequence>
<feature type="domain" description="ApaG" evidence="1">
    <location>
        <begin position="275"/>
        <end position="459"/>
    </location>
</feature>
<dbReference type="Gene3D" id="2.60.40.1470">
    <property type="entry name" value="ApaG domain"/>
    <property type="match status" value="2"/>
</dbReference>
<gene>
    <name evidence="2" type="ORF">THAOC_03792</name>
</gene>
<comment type="caution">
    <text evidence="2">The sequence shown here is derived from an EMBL/GenBank/DDBJ whole genome shotgun (WGS) entry which is preliminary data.</text>
</comment>
<dbReference type="GO" id="GO:0005634">
    <property type="term" value="C:nucleus"/>
    <property type="evidence" value="ECO:0007669"/>
    <property type="project" value="TreeGrafter"/>
</dbReference>
<evidence type="ECO:0000313" key="2">
    <source>
        <dbReference type="EMBL" id="EJK74522.1"/>
    </source>
</evidence>
<reference evidence="2 3" key="1">
    <citation type="journal article" date="2012" name="Genome Biol.">
        <title>Genome and low-iron response of an oceanic diatom adapted to chronic iron limitation.</title>
        <authorList>
            <person name="Lommer M."/>
            <person name="Specht M."/>
            <person name="Roy A.S."/>
            <person name="Kraemer L."/>
            <person name="Andreson R."/>
            <person name="Gutowska M.A."/>
            <person name="Wolf J."/>
            <person name="Bergner S.V."/>
            <person name="Schilhabel M.B."/>
            <person name="Klostermeier U.C."/>
            <person name="Beiko R.G."/>
            <person name="Rosenstiel P."/>
            <person name="Hippler M."/>
            <person name="Laroche J."/>
        </authorList>
    </citation>
    <scope>NUCLEOTIDE SEQUENCE [LARGE SCALE GENOMIC DNA]</scope>
    <source>
        <strain evidence="2 3">CCMP1005</strain>
    </source>
</reference>
<dbReference type="Pfam" id="PF04379">
    <property type="entry name" value="DUF525"/>
    <property type="match status" value="1"/>
</dbReference>
<evidence type="ECO:0000259" key="1">
    <source>
        <dbReference type="PROSITE" id="PS51087"/>
    </source>
</evidence>
<dbReference type="InterPro" id="IPR007474">
    <property type="entry name" value="ApaG_domain"/>
</dbReference>
<dbReference type="AlphaFoldDB" id="K0TPJ4"/>
<dbReference type="Proteomes" id="UP000266841">
    <property type="component" value="Unassembled WGS sequence"/>
</dbReference>
<keyword evidence="3" id="KW-1185">Reference proteome</keyword>
<dbReference type="PANTHER" id="PTHR14289:SF16">
    <property type="entry name" value="POLYMERASE DELTA-INTERACTING PROTEIN 2"/>
    <property type="match status" value="1"/>
</dbReference>
<dbReference type="GO" id="GO:0070987">
    <property type="term" value="P:error-free translesion synthesis"/>
    <property type="evidence" value="ECO:0007669"/>
    <property type="project" value="TreeGrafter"/>
</dbReference>
<name>K0TPJ4_THAOC</name>